<sequence length="522" mass="54685">DLFGHGYKKEKYKTTRSLRVKGPAVKDRRHHLKGASAQTGITGVLSATPALPNSGLEGFPGAFNPGKLFPHLLSSVKAHPVAAGPILLQVLLVFRPGLIIGNGTGLCIQHYLGQGILFGSRQGSIQPRSMESSFDRLYIDVAQTIFYLALRVVTFHRLLRSLFGRKVQAPCQPIKTIGSRARRQLSWRVLHPTKGRLQHCHRRSSGKSLQERLAKRSSVVFGFFSPSSTRSLPPSTFECLGGCFFVSNHLRGGHGGQDSPEIEVATSSDALVVAVAFSVAPAAGTTSCSVERIVVGAAATKPLKTTPAGAETSVASATSSRRTGDTPPSLLLLEEAPAVLLAAPCSAPPVWEALEGSQSFEQVEPLASSMAGLPDPSLTTTSPSSVAISCATSRRSVEATRGTPSSTDCTALLVLRSSNCAPSSSSSVPSSSCGGVAGTAFCFFRTRSCSASSALSSTRTGLFLAEAEGRLAPPPSAGEARTPDGTTSLVAFFFRRILPGPFSGVWALAERPPDGEGAMSAV</sequence>
<dbReference type="EMBL" id="NMUH01016946">
    <property type="protein sequence ID" value="MQM23579.1"/>
    <property type="molecule type" value="Genomic_DNA"/>
</dbReference>
<dbReference type="AlphaFoldDB" id="A0A843XUJ7"/>
<gene>
    <name evidence="2" type="ORF">Taro_056645</name>
</gene>
<name>A0A843XUJ7_COLES</name>
<accession>A0A843XUJ7</accession>
<evidence type="ECO:0000313" key="3">
    <source>
        <dbReference type="Proteomes" id="UP000652761"/>
    </source>
</evidence>
<organism evidence="2 3">
    <name type="scientific">Colocasia esculenta</name>
    <name type="common">Wild taro</name>
    <name type="synonym">Arum esculentum</name>
    <dbReference type="NCBI Taxonomy" id="4460"/>
    <lineage>
        <taxon>Eukaryota</taxon>
        <taxon>Viridiplantae</taxon>
        <taxon>Streptophyta</taxon>
        <taxon>Embryophyta</taxon>
        <taxon>Tracheophyta</taxon>
        <taxon>Spermatophyta</taxon>
        <taxon>Magnoliopsida</taxon>
        <taxon>Liliopsida</taxon>
        <taxon>Araceae</taxon>
        <taxon>Aroideae</taxon>
        <taxon>Colocasieae</taxon>
        <taxon>Colocasia</taxon>
    </lineage>
</organism>
<dbReference type="Proteomes" id="UP000652761">
    <property type="component" value="Unassembled WGS sequence"/>
</dbReference>
<reference evidence="2" key="1">
    <citation type="submission" date="2017-07" db="EMBL/GenBank/DDBJ databases">
        <title>Taro Niue Genome Assembly and Annotation.</title>
        <authorList>
            <person name="Atibalentja N."/>
            <person name="Keating K."/>
            <person name="Fields C.J."/>
        </authorList>
    </citation>
    <scope>NUCLEOTIDE SEQUENCE</scope>
    <source>
        <strain evidence="2">Niue_2</strain>
        <tissue evidence="2">Leaf</tissue>
    </source>
</reference>
<feature type="region of interest" description="Disordered" evidence="1">
    <location>
        <begin position="304"/>
        <end position="327"/>
    </location>
</feature>
<comment type="caution">
    <text evidence="2">The sequence shown here is derived from an EMBL/GenBank/DDBJ whole genome shotgun (WGS) entry which is preliminary data.</text>
</comment>
<proteinExistence type="predicted"/>
<protein>
    <submittedName>
        <fullName evidence="2">Uncharacterized protein</fullName>
    </submittedName>
</protein>
<evidence type="ECO:0000256" key="1">
    <source>
        <dbReference type="SAM" id="MobiDB-lite"/>
    </source>
</evidence>
<feature type="non-terminal residue" evidence="2">
    <location>
        <position position="522"/>
    </location>
</feature>
<evidence type="ECO:0000313" key="2">
    <source>
        <dbReference type="EMBL" id="MQM23579.1"/>
    </source>
</evidence>
<feature type="non-terminal residue" evidence="2">
    <location>
        <position position="1"/>
    </location>
</feature>
<keyword evidence="3" id="KW-1185">Reference proteome</keyword>